<gene>
    <name evidence="2" type="ORF">AVDCRST_MAG77-1467</name>
</gene>
<dbReference type="EMBL" id="CADCTC010000093">
    <property type="protein sequence ID" value="CAA9239869.1"/>
    <property type="molecule type" value="Genomic_DNA"/>
</dbReference>
<feature type="non-terminal residue" evidence="2">
    <location>
        <position position="1"/>
    </location>
</feature>
<accession>A0A6J4I3A1</accession>
<proteinExistence type="predicted"/>
<organism evidence="2">
    <name type="scientific">uncultured Chloroflexota bacterium</name>
    <dbReference type="NCBI Taxonomy" id="166587"/>
    <lineage>
        <taxon>Bacteria</taxon>
        <taxon>Bacillati</taxon>
        <taxon>Chloroflexota</taxon>
        <taxon>environmental samples</taxon>
    </lineage>
</organism>
<feature type="non-terminal residue" evidence="2">
    <location>
        <position position="68"/>
    </location>
</feature>
<evidence type="ECO:0000313" key="2">
    <source>
        <dbReference type="EMBL" id="CAA9239869.1"/>
    </source>
</evidence>
<protein>
    <submittedName>
        <fullName evidence="2">Uncharacterized protein</fullName>
    </submittedName>
</protein>
<feature type="region of interest" description="Disordered" evidence="1">
    <location>
        <begin position="1"/>
        <end position="68"/>
    </location>
</feature>
<evidence type="ECO:0000256" key="1">
    <source>
        <dbReference type="SAM" id="MobiDB-lite"/>
    </source>
</evidence>
<sequence length="68" mass="6924">GPQHHRPRARARHRPGASQRRHQADVWPPSDLPPTGLPVAAGAVLPGHGRGAGDAPAPLPAPLAAGCL</sequence>
<reference evidence="2" key="1">
    <citation type="submission" date="2020-02" db="EMBL/GenBank/DDBJ databases">
        <authorList>
            <person name="Meier V. D."/>
        </authorList>
    </citation>
    <scope>NUCLEOTIDE SEQUENCE</scope>
    <source>
        <strain evidence="2">AVDCRST_MAG77</strain>
    </source>
</reference>
<feature type="compositionally biased region" description="Basic residues" evidence="1">
    <location>
        <begin position="1"/>
        <end position="21"/>
    </location>
</feature>
<dbReference type="AlphaFoldDB" id="A0A6J4I3A1"/>
<name>A0A6J4I3A1_9CHLR</name>